<accession>A0A840R5C4</accession>
<keyword evidence="1" id="KW-0732">Signal</keyword>
<keyword evidence="3" id="KW-1185">Reference proteome</keyword>
<dbReference type="Proteomes" id="UP000536640">
    <property type="component" value="Unassembled WGS sequence"/>
</dbReference>
<organism evidence="2 3">
    <name type="scientific">Zhongshania antarctica</name>
    <dbReference type="NCBI Taxonomy" id="641702"/>
    <lineage>
        <taxon>Bacteria</taxon>
        <taxon>Pseudomonadati</taxon>
        <taxon>Pseudomonadota</taxon>
        <taxon>Gammaproteobacteria</taxon>
        <taxon>Cellvibrionales</taxon>
        <taxon>Spongiibacteraceae</taxon>
        <taxon>Zhongshania</taxon>
    </lineage>
</organism>
<gene>
    <name evidence="2" type="ORF">HNQ57_002296</name>
</gene>
<dbReference type="PROSITE" id="PS51257">
    <property type="entry name" value="PROKAR_LIPOPROTEIN"/>
    <property type="match status" value="1"/>
</dbReference>
<feature type="signal peptide" evidence="1">
    <location>
        <begin position="1"/>
        <end position="19"/>
    </location>
</feature>
<feature type="chain" id="PRO_5032979323" evidence="1">
    <location>
        <begin position="20"/>
        <end position="81"/>
    </location>
</feature>
<protein>
    <submittedName>
        <fullName evidence="2">Uncharacterized protein</fullName>
    </submittedName>
</protein>
<comment type="caution">
    <text evidence="2">The sequence shown here is derived from an EMBL/GenBank/DDBJ whole genome shotgun (WGS) entry which is preliminary data.</text>
</comment>
<evidence type="ECO:0000313" key="2">
    <source>
        <dbReference type="EMBL" id="MBB5188017.1"/>
    </source>
</evidence>
<reference evidence="2 3" key="1">
    <citation type="submission" date="2020-08" db="EMBL/GenBank/DDBJ databases">
        <title>Genomic Encyclopedia of Type Strains, Phase IV (KMG-IV): sequencing the most valuable type-strain genomes for metagenomic binning, comparative biology and taxonomic classification.</title>
        <authorList>
            <person name="Goeker M."/>
        </authorList>
    </citation>
    <scope>NUCLEOTIDE SEQUENCE [LARGE SCALE GENOMIC DNA]</scope>
    <source>
        <strain evidence="2 3">DSM 25701</strain>
    </source>
</reference>
<dbReference type="AlphaFoldDB" id="A0A840R5C4"/>
<evidence type="ECO:0000256" key="1">
    <source>
        <dbReference type="SAM" id="SignalP"/>
    </source>
</evidence>
<sequence length="81" mass="8354">MNTMLKCSLILAVIAGVSACNDSGGKYDGKAQMNPNAEQSFSQLLTSVFMRGANAEPVAINGVNVTESFDAQAIADLSAAN</sequence>
<dbReference type="EMBL" id="JACHHW010000006">
    <property type="protein sequence ID" value="MBB5188017.1"/>
    <property type="molecule type" value="Genomic_DNA"/>
</dbReference>
<evidence type="ECO:0000313" key="3">
    <source>
        <dbReference type="Proteomes" id="UP000536640"/>
    </source>
</evidence>
<name>A0A840R5C4_9GAMM</name>
<dbReference type="RefSeq" id="WP_184463074.1">
    <property type="nucleotide sequence ID" value="NZ_JACHHW010000006.1"/>
</dbReference>
<proteinExistence type="predicted"/>